<organism evidence="2 5">
    <name type="scientific">Neoroseomonas oryzicola</name>
    <dbReference type="NCBI Taxonomy" id="535904"/>
    <lineage>
        <taxon>Bacteria</taxon>
        <taxon>Pseudomonadati</taxon>
        <taxon>Pseudomonadota</taxon>
        <taxon>Alphaproteobacteria</taxon>
        <taxon>Acetobacterales</taxon>
        <taxon>Acetobacteraceae</taxon>
        <taxon>Neoroseomonas</taxon>
    </lineage>
</organism>
<dbReference type="InterPro" id="IPR025048">
    <property type="entry name" value="DUF3987"/>
</dbReference>
<evidence type="ECO:0000256" key="1">
    <source>
        <dbReference type="SAM" id="MobiDB-lite"/>
    </source>
</evidence>
<name>A0A9X9WEE5_9PROT</name>
<feature type="region of interest" description="Disordered" evidence="1">
    <location>
        <begin position="227"/>
        <end position="251"/>
    </location>
</feature>
<evidence type="ECO:0000313" key="4">
    <source>
        <dbReference type="Proteomes" id="UP000746741"/>
    </source>
</evidence>
<dbReference type="Proteomes" id="UP001138708">
    <property type="component" value="Unassembled WGS sequence"/>
</dbReference>
<reference evidence="2" key="3">
    <citation type="journal article" date="2021" name="Syst. Appl. Microbiol.">
        <title>Roseomonas hellenica sp. nov., isolated from roots of wild-growing Alkanna tinctoria.</title>
        <authorList>
            <person name="Rat A."/>
            <person name="Naranjo H.D."/>
            <person name="Lebbe L."/>
            <person name="Cnockaert M."/>
            <person name="Krigas N."/>
            <person name="Grigoriadou K."/>
            <person name="Maloupa E."/>
            <person name="Willems A."/>
        </authorList>
    </citation>
    <scope>NUCLEOTIDE SEQUENCE</scope>
    <source>
        <strain evidence="2">LMG 31161</strain>
    </source>
</reference>
<proteinExistence type="predicted"/>
<gene>
    <name evidence="3" type="ORF">GWK15_12980</name>
    <name evidence="2" type="ORF">GXW75_05555</name>
</gene>
<reference evidence="3 4" key="2">
    <citation type="submission" date="2020-02" db="EMBL/GenBank/DDBJ databases">
        <authorList>
            <person name="Sun Q."/>
            <person name="Inoue M."/>
        </authorList>
    </citation>
    <scope>NUCLEOTIDE SEQUENCE [LARGE SCALE GENOMIC DNA]</scope>
    <source>
        <strain evidence="3 4">KCTC 22478</strain>
    </source>
</reference>
<keyword evidence="4" id="KW-1185">Reference proteome</keyword>
<protein>
    <submittedName>
        <fullName evidence="2">DUF3987 domain-containing protein</fullName>
    </submittedName>
</protein>
<dbReference type="RefSeq" id="WP_168041756.1">
    <property type="nucleotide sequence ID" value="NZ_JAAEDK010000009.1"/>
</dbReference>
<dbReference type="Pfam" id="PF13148">
    <property type="entry name" value="DUF3987"/>
    <property type="match status" value="1"/>
</dbReference>
<evidence type="ECO:0000313" key="3">
    <source>
        <dbReference type="EMBL" id="NKE17859.1"/>
    </source>
</evidence>
<dbReference type="EMBL" id="JAAEDK010000009">
    <property type="protein sequence ID" value="MBR0658705.1"/>
    <property type="molecule type" value="Genomic_DNA"/>
</dbReference>
<sequence>MNADSPRQADRDQIGRFVAALFRYADDGTYVSLRAFYDDANAVFGIQTHRLSTDLAPLVDEALDFATRAAGTDRPVVFAPPIATFSNARGATEADLENGLALSVECDQRPDEARMKLEGLLGPATIIVASGGEWHNPETGELEPKLHLHWRLTEPTRETVDHAKLKSCRSMAKELVGADGTSTPMVHPMRWPGSWHRKATPRLVRIMAETEAELDLSDAEQRLREAWAARRQRQGRAGQAGSGPSSEGEARDTAELIRAIVTGTDYHAPITALAMRYLKGGMLDAQAVLTLRGLMEGVPPEVRDTKDDVAHPGRWQSRYDDIPRAVRTARAEIDAETAKTSDWPDPVDFLSDDMLTGAPRLRPRHLPEALGAFVFDTAERMGVDPTAVALAALVTCSSVSHERWRIQPKRHDETWTEAARIWGAIVGDPSILKTPVIAACTRPIEHLEMEARREHASAIARYKTAAKTLKDEGGDPGSLGPAPRCSRYLVEGTTIEALSEVLRDDEQAHHQVPTGRVLIRQDEMSEWIASFDRYRSGSKGGSDRGAYLRLYNGGRYVVDRVGRGSFAVPSWSACVLGGIQPGPIQRIAQEAADDGLLQRFIYCVATRQDEGRDQAPDRLAIGRYERVIESLVSLVPMPVSWSFAPCEAPPAGPVVLQLSEAAHRYRGDINDLARSISALPDTSARLKAALGKWPGLFARLTLLFHLIDAADGQRDDEPPQQPDLTVGEHVAARVAALMRDVLLPHLLRAEALMFATAQTGDARWIAGYILSRESRRLALRDIVQAYHPLRAPEQRRELLDVMESLVAMGWLTPEPQANSARPPSAWLINPAIYKKFSARAETERMARAEAVRAMGERLRGRGAPSA</sequence>
<evidence type="ECO:0000313" key="5">
    <source>
        <dbReference type="Proteomes" id="UP001138708"/>
    </source>
</evidence>
<dbReference type="AlphaFoldDB" id="A0A9X9WEE5"/>
<comment type="caution">
    <text evidence="2">The sequence shown here is derived from an EMBL/GenBank/DDBJ whole genome shotgun (WGS) entry which is preliminary data.</text>
</comment>
<dbReference type="EMBL" id="JAAVUP010000003">
    <property type="protein sequence ID" value="NKE17859.1"/>
    <property type="molecule type" value="Genomic_DNA"/>
</dbReference>
<accession>A0A9X9WEE5</accession>
<dbReference type="Proteomes" id="UP000746741">
    <property type="component" value="Unassembled WGS sequence"/>
</dbReference>
<evidence type="ECO:0000313" key="2">
    <source>
        <dbReference type="EMBL" id="MBR0658705.1"/>
    </source>
</evidence>
<reference evidence="2" key="1">
    <citation type="submission" date="2020-01" db="EMBL/GenBank/DDBJ databases">
        <authorList>
            <person name="Rat A."/>
        </authorList>
    </citation>
    <scope>NUCLEOTIDE SEQUENCE</scope>
    <source>
        <strain evidence="2">LMG 31161</strain>
    </source>
</reference>